<dbReference type="PROSITE" id="PS00211">
    <property type="entry name" value="ABC_TRANSPORTER_1"/>
    <property type="match status" value="1"/>
</dbReference>
<dbReference type="FunFam" id="3.40.50.300:FF:000218">
    <property type="entry name" value="Multidrug ABC transporter ATP-binding protein"/>
    <property type="match status" value="1"/>
</dbReference>
<keyword evidence="2" id="KW-0812">Transmembrane</keyword>
<dbReference type="PANTHER" id="PTHR43394">
    <property type="entry name" value="ATP-DEPENDENT PERMEASE MDL1, MITOCHONDRIAL"/>
    <property type="match status" value="1"/>
</dbReference>
<sequence>MIIVIRSMKTSLLAAKSVASRTRTSLRDTVKEIRQCILSTKKVFTYIKNNSTHQNKGIEKPEIAGAVEMNSVSFAYPSRPAEEVLKNVNLKLKSGETVALVGASGAGKSTIVSLMQQFYTPSSGSITIDGVPIQDIEHEYYHKKVSMVAQEPVLYNCSIRENILYGCDWATEEDMTTAAKMANAHDFITKLNNGYKTRCGEWGAELSGGQRQRIAIARALVRKPTVLILDEATSSLDSHSENAVQETIAGKLTVIVIAHRLSTIRHADRIYVVDNGSIVQSGTHTELLKDVDGHYYALVSKQSNI</sequence>
<dbReference type="PROSITE" id="PS50893">
    <property type="entry name" value="ABC_TRANSPORTER_2"/>
    <property type="match status" value="1"/>
</dbReference>
<evidence type="ECO:0000256" key="6">
    <source>
        <dbReference type="ARBA" id="ARBA00023136"/>
    </source>
</evidence>
<evidence type="ECO:0000256" key="5">
    <source>
        <dbReference type="ARBA" id="ARBA00022989"/>
    </source>
</evidence>
<dbReference type="SUPFAM" id="SSF52540">
    <property type="entry name" value="P-loop containing nucleoside triphosphate hydrolases"/>
    <property type="match status" value="1"/>
</dbReference>
<dbReference type="Gene3D" id="1.20.1560.10">
    <property type="entry name" value="ABC transporter type 1, transmembrane domain"/>
    <property type="match status" value="1"/>
</dbReference>
<dbReference type="InterPro" id="IPR027417">
    <property type="entry name" value="P-loop_NTPase"/>
</dbReference>
<evidence type="ECO:0000313" key="8">
    <source>
        <dbReference type="EMBL" id="KIH69010.1"/>
    </source>
</evidence>
<keyword evidence="5" id="KW-1133">Transmembrane helix</keyword>
<dbReference type="InterPro" id="IPR003439">
    <property type="entry name" value="ABC_transporter-like_ATP-bd"/>
</dbReference>
<evidence type="ECO:0000256" key="1">
    <source>
        <dbReference type="ARBA" id="ARBA00004141"/>
    </source>
</evidence>
<dbReference type="Pfam" id="PF00005">
    <property type="entry name" value="ABC_tran"/>
    <property type="match status" value="1"/>
</dbReference>
<keyword evidence="9" id="KW-1185">Reference proteome</keyword>
<comment type="subcellular location">
    <subcellularLocation>
        <location evidence="1">Membrane</location>
        <topology evidence="1">Multi-pass membrane protein</topology>
    </subcellularLocation>
</comment>
<dbReference type="Proteomes" id="UP000054047">
    <property type="component" value="Unassembled WGS sequence"/>
</dbReference>
<dbReference type="SMART" id="SM00382">
    <property type="entry name" value="AAA"/>
    <property type="match status" value="1"/>
</dbReference>
<keyword evidence="4 8" id="KW-0067">ATP-binding</keyword>
<dbReference type="Gene3D" id="3.40.50.300">
    <property type="entry name" value="P-loop containing nucleotide triphosphate hydrolases"/>
    <property type="match status" value="1"/>
</dbReference>
<dbReference type="PANTHER" id="PTHR43394:SF1">
    <property type="entry name" value="ATP-BINDING CASSETTE SUB-FAMILY B MEMBER 10, MITOCHONDRIAL"/>
    <property type="match status" value="1"/>
</dbReference>
<gene>
    <name evidence="8" type="ORF">ANCDUO_00646</name>
</gene>
<dbReference type="EMBL" id="KN726239">
    <property type="protein sequence ID" value="KIH69010.1"/>
    <property type="molecule type" value="Genomic_DNA"/>
</dbReference>
<dbReference type="GO" id="GO:0005524">
    <property type="term" value="F:ATP binding"/>
    <property type="evidence" value="ECO:0007669"/>
    <property type="project" value="UniProtKB-KW"/>
</dbReference>
<dbReference type="InterPro" id="IPR017871">
    <property type="entry name" value="ABC_transporter-like_CS"/>
</dbReference>
<evidence type="ECO:0000256" key="2">
    <source>
        <dbReference type="ARBA" id="ARBA00022692"/>
    </source>
</evidence>
<dbReference type="InterPro" id="IPR036640">
    <property type="entry name" value="ABC1_TM_sf"/>
</dbReference>
<dbReference type="GO" id="GO:0016887">
    <property type="term" value="F:ATP hydrolysis activity"/>
    <property type="evidence" value="ECO:0007669"/>
    <property type="project" value="InterPro"/>
</dbReference>
<organism evidence="8 9">
    <name type="scientific">Ancylostoma duodenale</name>
    <dbReference type="NCBI Taxonomy" id="51022"/>
    <lineage>
        <taxon>Eukaryota</taxon>
        <taxon>Metazoa</taxon>
        <taxon>Ecdysozoa</taxon>
        <taxon>Nematoda</taxon>
        <taxon>Chromadorea</taxon>
        <taxon>Rhabditida</taxon>
        <taxon>Rhabditina</taxon>
        <taxon>Rhabditomorpha</taxon>
        <taxon>Strongyloidea</taxon>
        <taxon>Ancylostomatidae</taxon>
        <taxon>Ancylostomatinae</taxon>
        <taxon>Ancylostoma</taxon>
    </lineage>
</organism>
<dbReference type="InterPro" id="IPR039421">
    <property type="entry name" value="Type_1_exporter"/>
</dbReference>
<dbReference type="OrthoDB" id="6500128at2759"/>
<dbReference type="AlphaFoldDB" id="A0A0C2H589"/>
<dbReference type="InterPro" id="IPR003593">
    <property type="entry name" value="AAA+_ATPase"/>
</dbReference>
<reference evidence="8 9" key="1">
    <citation type="submission" date="2013-12" db="EMBL/GenBank/DDBJ databases">
        <title>Draft genome of the parsitic nematode Ancylostoma duodenale.</title>
        <authorList>
            <person name="Mitreva M."/>
        </authorList>
    </citation>
    <scope>NUCLEOTIDE SEQUENCE [LARGE SCALE GENOMIC DNA]</scope>
    <source>
        <strain evidence="8 9">Zhejiang</strain>
    </source>
</reference>
<accession>A0A0C2H589</accession>
<dbReference type="GO" id="GO:0015421">
    <property type="term" value="F:ABC-type oligopeptide transporter activity"/>
    <property type="evidence" value="ECO:0007669"/>
    <property type="project" value="TreeGrafter"/>
</dbReference>
<keyword evidence="3" id="KW-0547">Nucleotide-binding</keyword>
<keyword evidence="6" id="KW-0472">Membrane</keyword>
<name>A0A0C2H589_9BILA</name>
<protein>
    <submittedName>
        <fullName evidence="8">ABC transporter, ATP-binding protein</fullName>
    </submittedName>
</protein>
<evidence type="ECO:0000313" key="9">
    <source>
        <dbReference type="Proteomes" id="UP000054047"/>
    </source>
</evidence>
<proteinExistence type="predicted"/>
<evidence type="ECO:0000259" key="7">
    <source>
        <dbReference type="PROSITE" id="PS50893"/>
    </source>
</evidence>
<evidence type="ECO:0000256" key="4">
    <source>
        <dbReference type="ARBA" id="ARBA00022840"/>
    </source>
</evidence>
<dbReference type="GO" id="GO:0016020">
    <property type="term" value="C:membrane"/>
    <property type="evidence" value="ECO:0007669"/>
    <property type="project" value="UniProtKB-SubCell"/>
</dbReference>
<feature type="domain" description="ABC transporter" evidence="7">
    <location>
        <begin position="67"/>
        <end position="300"/>
    </location>
</feature>
<evidence type="ECO:0000256" key="3">
    <source>
        <dbReference type="ARBA" id="ARBA00022741"/>
    </source>
</evidence>